<sequence>MSSSYSPPSSSMTHRIRTTSQTAEDHDNSNNSDRHTSFAGPRQQNLAPSPKPRAGFQLLAFAAVILLGLLQFLPATHFRDPVDPFRNWVPVNSNTSSPLIKSRASSHGGSGFINGNSEDDGMVHVVSWMDCLDLRVLAVLINSTLSSSSYPDLVFFHFFIPGGNEDKLSYYKLKVLFPHSNLEILGQEEVKGTIRASFSGMQDAKLNYQEIVPFIIPNVHQLWNRFIYLSPIVIMKGRVEELTGVDLTSYAVAVAEDCSETLSAYVDSVVLDAIQRAASKPWVSETPYITDACLPDLSLVSINARNLGKDFLEALLWWRKVLNLNERTSQKDPAIALALYNRYLKLSPSWLVKESLLSEAKLSKAIHYDGPMTICDASSSSTTSQVRHGNVWSHCLPSNWERILGS</sequence>
<reference evidence="5" key="1">
    <citation type="submission" date="2022-02" db="EMBL/GenBank/DDBJ databases">
        <authorList>
            <person name="Henning P.M."/>
            <person name="McCubbin A.G."/>
            <person name="Shore J.S."/>
        </authorList>
    </citation>
    <scope>NUCLEOTIDE SEQUENCE</scope>
    <source>
        <strain evidence="5">F60SS</strain>
        <tissue evidence="5">Leaves</tissue>
    </source>
</reference>
<evidence type="ECO:0000313" key="6">
    <source>
        <dbReference type="Proteomes" id="UP001141552"/>
    </source>
</evidence>
<evidence type="ECO:0000256" key="3">
    <source>
        <dbReference type="ARBA" id="ARBA00022679"/>
    </source>
</evidence>
<dbReference type="Proteomes" id="UP001141552">
    <property type="component" value="Unassembled WGS sequence"/>
</dbReference>
<evidence type="ECO:0008006" key="7">
    <source>
        <dbReference type="Google" id="ProtNLM"/>
    </source>
</evidence>
<reference evidence="5" key="2">
    <citation type="journal article" date="2023" name="Plants (Basel)">
        <title>Annotation of the Turnera subulata (Passifloraceae) Draft Genome Reveals the S-Locus Evolved after the Divergence of Turneroideae from Passifloroideae in a Stepwise Manner.</title>
        <authorList>
            <person name="Henning P.M."/>
            <person name="Roalson E.H."/>
            <person name="Mir W."/>
            <person name="McCubbin A.G."/>
            <person name="Shore J.S."/>
        </authorList>
    </citation>
    <scope>NUCLEOTIDE SEQUENCE</scope>
    <source>
        <strain evidence="5">F60SS</strain>
    </source>
</reference>
<organism evidence="5 6">
    <name type="scientific">Turnera subulata</name>
    <dbReference type="NCBI Taxonomy" id="218843"/>
    <lineage>
        <taxon>Eukaryota</taxon>
        <taxon>Viridiplantae</taxon>
        <taxon>Streptophyta</taxon>
        <taxon>Embryophyta</taxon>
        <taxon>Tracheophyta</taxon>
        <taxon>Spermatophyta</taxon>
        <taxon>Magnoliopsida</taxon>
        <taxon>eudicotyledons</taxon>
        <taxon>Gunneridae</taxon>
        <taxon>Pentapetalae</taxon>
        <taxon>rosids</taxon>
        <taxon>fabids</taxon>
        <taxon>Malpighiales</taxon>
        <taxon>Passifloraceae</taxon>
        <taxon>Turnera</taxon>
    </lineage>
</organism>
<keyword evidence="6" id="KW-1185">Reference proteome</keyword>
<dbReference type="GO" id="GO:0005794">
    <property type="term" value="C:Golgi apparatus"/>
    <property type="evidence" value="ECO:0007669"/>
    <property type="project" value="TreeGrafter"/>
</dbReference>
<dbReference type="PANTHER" id="PTHR13778">
    <property type="entry name" value="GLYCOSYLTRANSFERASE 8 DOMAIN-CONTAINING PROTEIN"/>
    <property type="match status" value="1"/>
</dbReference>
<dbReference type="GO" id="GO:0016757">
    <property type="term" value="F:glycosyltransferase activity"/>
    <property type="evidence" value="ECO:0007669"/>
    <property type="project" value="UniProtKB-KW"/>
</dbReference>
<evidence type="ECO:0000256" key="2">
    <source>
        <dbReference type="ARBA" id="ARBA00022676"/>
    </source>
</evidence>
<dbReference type="EMBL" id="JAKUCV010002591">
    <property type="protein sequence ID" value="KAJ4842106.1"/>
    <property type="molecule type" value="Genomic_DNA"/>
</dbReference>
<feature type="compositionally biased region" description="Low complexity" evidence="4">
    <location>
        <begin position="1"/>
        <end position="11"/>
    </location>
</feature>
<comment type="pathway">
    <text evidence="1">Glycan metabolism; pectin biosynthesis.</text>
</comment>
<dbReference type="InterPro" id="IPR029044">
    <property type="entry name" value="Nucleotide-diphossugar_trans"/>
</dbReference>
<dbReference type="PANTHER" id="PTHR13778:SF47">
    <property type="entry name" value="LIPOPOLYSACCHARIDE 1,3-GALACTOSYLTRANSFERASE"/>
    <property type="match status" value="1"/>
</dbReference>
<comment type="caution">
    <text evidence="5">The sequence shown here is derived from an EMBL/GenBank/DDBJ whole genome shotgun (WGS) entry which is preliminary data.</text>
</comment>
<gene>
    <name evidence="5" type="ORF">Tsubulata_028799</name>
</gene>
<feature type="region of interest" description="Disordered" evidence="4">
    <location>
        <begin position="1"/>
        <end position="49"/>
    </location>
</feature>
<feature type="compositionally biased region" description="Basic and acidic residues" evidence="4">
    <location>
        <begin position="23"/>
        <end position="36"/>
    </location>
</feature>
<evidence type="ECO:0000313" key="5">
    <source>
        <dbReference type="EMBL" id="KAJ4842106.1"/>
    </source>
</evidence>
<proteinExistence type="predicted"/>
<evidence type="ECO:0000256" key="4">
    <source>
        <dbReference type="SAM" id="MobiDB-lite"/>
    </source>
</evidence>
<dbReference type="OrthoDB" id="827191at2759"/>
<keyword evidence="3" id="KW-0808">Transferase</keyword>
<dbReference type="AlphaFoldDB" id="A0A9Q0G586"/>
<dbReference type="Gene3D" id="3.90.550.10">
    <property type="entry name" value="Spore Coat Polysaccharide Biosynthesis Protein SpsA, Chain A"/>
    <property type="match status" value="1"/>
</dbReference>
<accession>A0A9Q0G586</accession>
<evidence type="ECO:0000256" key="1">
    <source>
        <dbReference type="ARBA" id="ARBA00004877"/>
    </source>
</evidence>
<protein>
    <recommendedName>
        <fullName evidence="7">Hexosyltransferase</fullName>
    </recommendedName>
</protein>
<name>A0A9Q0G586_9ROSI</name>
<keyword evidence="2" id="KW-0328">Glycosyltransferase</keyword>
<dbReference type="InterPro" id="IPR050748">
    <property type="entry name" value="Glycosyltrans_8_dom-fam"/>
</dbReference>
<dbReference type="SUPFAM" id="SSF53448">
    <property type="entry name" value="Nucleotide-diphospho-sugar transferases"/>
    <property type="match status" value="1"/>
</dbReference>